<evidence type="ECO:0008006" key="11">
    <source>
        <dbReference type="Google" id="ProtNLM"/>
    </source>
</evidence>
<evidence type="ECO:0000313" key="9">
    <source>
        <dbReference type="EMBL" id="GBG60089.1"/>
    </source>
</evidence>
<reference evidence="9 10" key="1">
    <citation type="journal article" date="2018" name="Cell">
        <title>The Chara Genome: Secondary Complexity and Implications for Plant Terrestrialization.</title>
        <authorList>
            <person name="Nishiyama T."/>
            <person name="Sakayama H."/>
            <person name="Vries J.D."/>
            <person name="Buschmann H."/>
            <person name="Saint-Marcoux D."/>
            <person name="Ullrich K.K."/>
            <person name="Haas F.B."/>
            <person name="Vanderstraeten L."/>
            <person name="Becker D."/>
            <person name="Lang D."/>
            <person name="Vosolsobe S."/>
            <person name="Rombauts S."/>
            <person name="Wilhelmsson P.K.I."/>
            <person name="Janitza P."/>
            <person name="Kern R."/>
            <person name="Heyl A."/>
            <person name="Rumpler F."/>
            <person name="Villalobos L.I.A.C."/>
            <person name="Clay J.M."/>
            <person name="Skokan R."/>
            <person name="Toyoda A."/>
            <person name="Suzuki Y."/>
            <person name="Kagoshima H."/>
            <person name="Schijlen E."/>
            <person name="Tajeshwar N."/>
            <person name="Catarino B."/>
            <person name="Hetherington A.J."/>
            <person name="Saltykova A."/>
            <person name="Bonnot C."/>
            <person name="Breuninger H."/>
            <person name="Symeonidi A."/>
            <person name="Radhakrishnan G.V."/>
            <person name="Van Nieuwerburgh F."/>
            <person name="Deforce D."/>
            <person name="Chang C."/>
            <person name="Karol K.G."/>
            <person name="Hedrich R."/>
            <person name="Ulvskov P."/>
            <person name="Glockner G."/>
            <person name="Delwiche C.F."/>
            <person name="Petrasek J."/>
            <person name="Van de Peer Y."/>
            <person name="Friml J."/>
            <person name="Beilby M."/>
            <person name="Dolan L."/>
            <person name="Kohara Y."/>
            <person name="Sugano S."/>
            <person name="Fujiyama A."/>
            <person name="Delaux P.-M."/>
            <person name="Quint M."/>
            <person name="TheiBen G."/>
            <person name="Hagemann M."/>
            <person name="Harholt J."/>
            <person name="Dunand C."/>
            <person name="Zachgo S."/>
            <person name="Langdale J."/>
            <person name="Maumus F."/>
            <person name="Straeten D.V.D."/>
            <person name="Gould S.B."/>
            <person name="Rensing S.A."/>
        </authorList>
    </citation>
    <scope>NUCLEOTIDE SEQUENCE [LARGE SCALE GENOMIC DNA]</scope>
    <source>
        <strain evidence="9 10">S276</strain>
    </source>
</reference>
<evidence type="ECO:0000256" key="8">
    <source>
        <dbReference type="SAM" id="Phobius"/>
    </source>
</evidence>
<dbReference type="Proteomes" id="UP000265515">
    <property type="component" value="Unassembled WGS sequence"/>
</dbReference>
<evidence type="ECO:0000256" key="6">
    <source>
        <dbReference type="ARBA" id="ARBA00023136"/>
    </source>
</evidence>
<dbReference type="STRING" id="69332.A0A388JQI5"/>
<evidence type="ECO:0000256" key="2">
    <source>
        <dbReference type="ARBA" id="ARBA00022676"/>
    </source>
</evidence>
<dbReference type="SUPFAM" id="SSF53448">
    <property type="entry name" value="Nucleotide-diphospho-sugar transferases"/>
    <property type="match status" value="1"/>
</dbReference>
<dbReference type="GO" id="GO:0016020">
    <property type="term" value="C:membrane"/>
    <property type="evidence" value="ECO:0007669"/>
    <property type="project" value="UniProtKB-SubCell"/>
</dbReference>
<feature type="compositionally biased region" description="Pro residues" evidence="7">
    <location>
        <begin position="119"/>
        <end position="137"/>
    </location>
</feature>
<feature type="region of interest" description="Disordered" evidence="7">
    <location>
        <begin position="34"/>
        <end position="181"/>
    </location>
</feature>
<gene>
    <name evidence="9" type="ORF">CBR_g420</name>
</gene>
<dbReference type="OrthoDB" id="72851at2759"/>
<dbReference type="InterPro" id="IPR029044">
    <property type="entry name" value="Nucleotide-diphossugar_trans"/>
</dbReference>
<dbReference type="Pfam" id="PF13641">
    <property type="entry name" value="Glyco_tranf_2_3"/>
    <property type="match status" value="1"/>
</dbReference>
<accession>A0A388JQI5</accession>
<keyword evidence="3" id="KW-0808">Transferase</keyword>
<feature type="transmembrane region" description="Helical" evidence="8">
    <location>
        <begin position="253"/>
        <end position="276"/>
    </location>
</feature>
<dbReference type="InterPro" id="IPR050321">
    <property type="entry name" value="Glycosyltr_2/OpgH_subfam"/>
</dbReference>
<comment type="caution">
    <text evidence="9">The sequence shown here is derived from an EMBL/GenBank/DDBJ whole genome shotgun (WGS) entry which is preliminary data.</text>
</comment>
<keyword evidence="4 8" id="KW-0812">Transmembrane</keyword>
<feature type="transmembrane region" description="Helical" evidence="8">
    <location>
        <begin position="598"/>
        <end position="617"/>
    </location>
</feature>
<evidence type="ECO:0000256" key="4">
    <source>
        <dbReference type="ARBA" id="ARBA00022692"/>
    </source>
</evidence>
<dbReference type="CDD" id="cd06421">
    <property type="entry name" value="CESA_CelA_like"/>
    <property type="match status" value="1"/>
</dbReference>
<feature type="compositionally biased region" description="Pro residues" evidence="7">
    <location>
        <begin position="71"/>
        <end position="89"/>
    </location>
</feature>
<keyword evidence="6 8" id="KW-0472">Membrane</keyword>
<feature type="compositionally biased region" description="Polar residues" evidence="7">
    <location>
        <begin position="42"/>
        <end position="58"/>
    </location>
</feature>
<dbReference type="GO" id="GO:0016757">
    <property type="term" value="F:glycosyltransferase activity"/>
    <property type="evidence" value="ECO:0007669"/>
    <property type="project" value="UniProtKB-KW"/>
</dbReference>
<proteinExistence type="predicted"/>
<feature type="transmembrane region" description="Helical" evidence="8">
    <location>
        <begin position="550"/>
        <end position="578"/>
    </location>
</feature>
<dbReference type="PANTHER" id="PTHR43867:SF2">
    <property type="entry name" value="CELLULOSE SYNTHASE CATALYTIC SUBUNIT A [UDP-FORMING]"/>
    <property type="match status" value="1"/>
</dbReference>
<evidence type="ECO:0000256" key="7">
    <source>
        <dbReference type="SAM" id="MobiDB-lite"/>
    </source>
</evidence>
<evidence type="ECO:0000256" key="1">
    <source>
        <dbReference type="ARBA" id="ARBA00004141"/>
    </source>
</evidence>
<dbReference type="Gene3D" id="3.90.550.10">
    <property type="entry name" value="Spore Coat Polysaccharide Biosynthesis Protein SpsA, Chain A"/>
    <property type="match status" value="1"/>
</dbReference>
<keyword evidence="2" id="KW-0328">Glycosyltransferase</keyword>
<feature type="compositionally biased region" description="Basic and acidic residues" evidence="7">
    <location>
        <begin position="172"/>
        <end position="181"/>
    </location>
</feature>
<dbReference type="Gramene" id="GBG60089">
    <property type="protein sequence ID" value="GBG60089"/>
    <property type="gene ID" value="CBR_g420"/>
</dbReference>
<keyword evidence="10" id="KW-1185">Reference proteome</keyword>
<dbReference type="PANTHER" id="PTHR43867">
    <property type="entry name" value="CELLULOSE SYNTHASE CATALYTIC SUBUNIT A [UDP-FORMING]"/>
    <property type="match status" value="1"/>
</dbReference>
<organism evidence="9 10">
    <name type="scientific">Chara braunii</name>
    <name type="common">Braun's stonewort</name>
    <dbReference type="NCBI Taxonomy" id="69332"/>
    <lineage>
        <taxon>Eukaryota</taxon>
        <taxon>Viridiplantae</taxon>
        <taxon>Streptophyta</taxon>
        <taxon>Charophyceae</taxon>
        <taxon>Charales</taxon>
        <taxon>Characeae</taxon>
        <taxon>Chara</taxon>
    </lineage>
</organism>
<evidence type="ECO:0000313" key="10">
    <source>
        <dbReference type="Proteomes" id="UP000265515"/>
    </source>
</evidence>
<feature type="transmembrane region" description="Helical" evidence="8">
    <location>
        <begin position="218"/>
        <end position="241"/>
    </location>
</feature>
<evidence type="ECO:0000256" key="5">
    <source>
        <dbReference type="ARBA" id="ARBA00022989"/>
    </source>
</evidence>
<dbReference type="EMBL" id="BFEA01000008">
    <property type="protein sequence ID" value="GBG60089.1"/>
    <property type="molecule type" value="Genomic_DNA"/>
</dbReference>
<protein>
    <recommendedName>
        <fullName evidence="11">Glycosyltransferase 2-like domain-containing protein</fullName>
    </recommendedName>
</protein>
<feature type="compositionally biased region" description="Pro residues" evidence="7">
    <location>
        <begin position="158"/>
        <end position="171"/>
    </location>
</feature>
<comment type="subcellular location">
    <subcellularLocation>
        <location evidence="1">Membrane</location>
        <topology evidence="1">Multi-pass membrane protein</topology>
    </subcellularLocation>
</comment>
<dbReference type="AlphaFoldDB" id="A0A388JQI5"/>
<name>A0A388JQI5_CHABU</name>
<evidence type="ECO:0000256" key="3">
    <source>
        <dbReference type="ARBA" id="ARBA00022679"/>
    </source>
</evidence>
<keyword evidence="5 8" id="KW-1133">Transmembrane helix</keyword>
<sequence length="643" mass="72109">MIPATAVLPRRGHIPLDQHGYPVAADGLYVNMGPTARPLQTRGPTPTCQHPQAQTTSAFGGYRSPMTVFDFPPPSPVTVSHPPPPPQPHPRSVNRGRGSDRHGHAGRIPRGTSGTRIPKPAPTPAPAPVPFPPPQASNPPHQTSGFGGYASPGDVFDFPPPTPAVPPPPPPRRPDVSLGSDRRPVAVPQVAQGQPFIFQPREEEWYLPSGGKPAVGRFSHWIMILVGVCCTLAASSVYMIWKLMMFVRLWRSATFVSIFFFLLECVLYVAGFVYLVEFSRPTIPRTKKLLPLSGPFPLVAILITCCKEKLDVLKDTVRAALSQNYPADRYCVCVLDDGGDDELKEWIELMAKQLQRGLWYIRRIKQEGVPHHYKAGNLNSALREVWGEFIAIVDADMVLSPNFLAGMLPHFTSRKIAFVQSPQSFYNIHPGDPLNDSGIFFYDLLLPHRDAWGSAQCVGTGAIFRRECLNEIGFFATGSVTEDFDTALQLHCRLYDSVYIQQRFQTGLTPWTLATFIKQHQRWCMGGIQILLKRGPLFIKDDRFGIYRRIIYFYAGAHWLLAFVVVAFLVMAPILLFFDMSMLPTEASPDDFRTYVKMLAPYLLLSRVTTQVLYLRIPGFIFRQQVRIRDEQMLERGIERASN</sequence>